<feature type="domain" description="SEP" evidence="3">
    <location>
        <begin position="1765"/>
        <end position="1834"/>
    </location>
</feature>
<dbReference type="InterPro" id="IPR012989">
    <property type="entry name" value="SEP_domain"/>
</dbReference>
<sequence>MKKICLMFRDTRYDNFKNFNAMEHDNFMIYNFSYGLNLKDYSISRAVSCKIKFKASGEVKYILHIFKFNLFNPSNAVLNSLDQAKIYLQTQGTCKCGLECPFQCEHVFNFDAKVMTKPTSGLNTMTNLCNHKRKIMFNNSENRFSKYSLEMAENRRKRKLSGVQQQYSFPPYECEKSGKENFSQVSNSHQMQWPDQSAVSSQIRFSSQGTSAMSNPQSPQPMLNTQGSEIMPQGMQHVVPNPQIPPILNQSSSVMSNSQGPILPNPQSAMMSNLQGPVMPNSQETIMPNPQGTMIPNTQSQSMSLGNPRVPHYPNHSYQQDLGYEQSYRNGYRYNSPQCRSHETTALQPDSSCQPHHQQYQNDMTSQDYYQKNTHSMYQPEQMQYNNYDSLRPQGNCRFNCSSHCGHYCNPSDQNPSYGNQINSYQQQPQSQPVRQNESTTNHEYYPEMYQNQNNYTDSYPDNRNSTTQEYPSEYEYEPQSQSQCHHNIDSNLKNNVCTVINNQSPVEVPLIRPQTSQVKQIQQLNTQNIQQSITKPSRPQHRSTPPWQLNKHQQSSHQQVQQQQIQQQQQVQQQQIQQQQIQQQQQVQQQQIQQQQVQQQQIQQQVQQHQIHERQIQQQQIHQQQIQQQQIQQQQISQRESSKQIVEDRVPPIHHHIPQISRAEEKNRKPLKLSTKTVNFGRKSKSPSEEDSYPSFLDDPSGYLAQQTALLNNTISTNSFSPLSPPARPYRQEKPRFTTNVTTMASGRTTSSNTITSVLAGRTNTSVVTVNTSEDQVLPLSQQQSIMSKTPLEMVQSVVSNIQVPTSSEKSSIQPSHILLTSNGQFIMASTKIQSPNTSQVLSTVQQQPTVLVNTLQGGQSTLLLQPGNVMTVDQVQVPQLAVATGNIDNNGAFSPRGSNLLSPPDSKRKTINSKKRKSPQISPNQNNSSVLLQPQQQNYNQPVVQTLILPNKTTQYGNQQLITNVIQPVSLVHNLPAIQQFIVPANLGGVVMADNSILQDTMQLNVITPFSNTGQNILPTGMVLRTPQTQQRPQQSNQFIVNSVGQLSPILANLSPNQSQNQNRNQQQNDYIHVVPCSIQQNQENTTVVQQNTTIVQQQMTMVSGQQGNEQGNLIINEKQGQNYIIADNKQQGFILSPKDKQQSGGTHFILNNMNSEKQTQSFIITSPTSGDKQLCGNFILEKTNSSGNFIIATTNSDKNSKFSKHSVSTQTAAGQQMLQISSTPALIVATNRNAYVGSPPDTTTLSPVSGQSPSAKSEMPSSSVTADLDAALSPSSTLSDIQNRQPMVHCISSSNVVDWSDNSADERKTISNASDSPNMYSIEHSFPRCKIQYHKQMYSTWKSNYKSNKLVVNLIFMFNELSLDKMSNNKPLNTFYLCNFEIALYILCFYTRKSRSYCKALIKSAGSLNDTNPKPRVFIVRRSRTTRAFWNEGYRLNVRANNSSVTSLPKSPQNNRKSSENIIILDYLSYYAAHSAAATALPPADTTTVLDVALTASAISLPGNTNLRALYFPCMHLLNHVHLDIHCQNLNDDDLHDRMIEDQCECHYYSGQLTILSNNTMSDSEQSNKVNEFAGIANVDTERAKFYLESAAWNMDAALASFYDEGTDDEPLSDNAEQSSSRPAAVSNRDVPMASVSSYKPAAKPKKWQPQSRIMTFSSLKNAEVEDKDSDDEEGQRFYAGGSITSGQQVIGPPRNNTDVITDMFQTAQKYASTSAPSGSSNSTQDSGASNFFGTGYKLGQTENDTEVIPSHNSTTKRSSNQEEVVLKVWKEGFTINDGELHSIDRPENREFLLLVARGEEIPPLLLKEANVSSEDELHVSVEDHRYEEYVPSKPKKKIFGGSGNLLGSPAPDVVGNEVPKENSSDNGVANETNARAEVPLIPDEPTTSLQIRLVDGTRIVATFNHSHTIGDIRRYIIAARSSFASRPFKLQSSYPPKTLDNNDQTLSEAGLLNTCKSVEGNCQESVEKVLYKSLWPAIELWPSWKQTDLLF</sequence>
<dbReference type="GO" id="GO:0031468">
    <property type="term" value="P:nuclear membrane reassembly"/>
    <property type="evidence" value="ECO:0007669"/>
    <property type="project" value="TreeGrafter"/>
</dbReference>
<dbReference type="Proteomes" id="UP000475862">
    <property type="component" value="Unassembled WGS sequence"/>
</dbReference>
<dbReference type="SUPFAM" id="SSF46934">
    <property type="entry name" value="UBA-like"/>
    <property type="match status" value="1"/>
</dbReference>
<feature type="region of interest" description="Disordered" evidence="1">
    <location>
        <begin position="633"/>
        <end position="673"/>
    </location>
</feature>
<feature type="compositionally biased region" description="Low complexity" evidence="1">
    <location>
        <begin position="921"/>
        <end position="930"/>
    </location>
</feature>
<feature type="region of interest" description="Disordered" evidence="1">
    <location>
        <begin position="890"/>
        <end position="930"/>
    </location>
</feature>
<feature type="compositionally biased region" description="Basic residues" evidence="1">
    <location>
        <begin position="911"/>
        <end position="920"/>
    </location>
</feature>
<feature type="compositionally biased region" description="Low complexity" evidence="1">
    <location>
        <begin position="1255"/>
        <end position="1266"/>
    </location>
</feature>
<dbReference type="SUPFAM" id="SSF54236">
    <property type="entry name" value="Ubiquitin-like"/>
    <property type="match status" value="1"/>
</dbReference>
<feature type="region of interest" description="Disordered" evidence="1">
    <location>
        <begin position="1609"/>
        <end position="1650"/>
    </location>
</feature>
<dbReference type="CDD" id="cd14348">
    <property type="entry name" value="UBA_p47"/>
    <property type="match status" value="1"/>
</dbReference>
<dbReference type="SMART" id="SM00553">
    <property type="entry name" value="SEP"/>
    <property type="match status" value="1"/>
</dbReference>
<dbReference type="InterPro" id="IPR001012">
    <property type="entry name" value="UBX_dom"/>
</dbReference>
<feature type="compositionally biased region" description="Polar residues" evidence="1">
    <location>
        <begin position="543"/>
        <end position="552"/>
    </location>
</feature>
<keyword evidence="5" id="KW-1185">Reference proteome</keyword>
<dbReference type="Pfam" id="PF00789">
    <property type="entry name" value="UBX"/>
    <property type="match status" value="1"/>
</dbReference>
<feature type="region of interest" description="Disordered" evidence="1">
    <location>
        <begin position="1714"/>
        <end position="1737"/>
    </location>
</feature>
<feature type="compositionally biased region" description="Basic and acidic residues" evidence="1">
    <location>
        <begin position="641"/>
        <end position="652"/>
    </location>
</feature>
<accession>A0A6G0TEN4</accession>
<dbReference type="GO" id="GO:0005829">
    <property type="term" value="C:cytosol"/>
    <property type="evidence" value="ECO:0007669"/>
    <property type="project" value="TreeGrafter"/>
</dbReference>
<dbReference type="GO" id="GO:0043161">
    <property type="term" value="P:proteasome-mediated ubiquitin-dependent protein catabolic process"/>
    <property type="evidence" value="ECO:0007669"/>
    <property type="project" value="TreeGrafter"/>
</dbReference>
<dbReference type="PANTHER" id="PTHR23333:SF20">
    <property type="entry name" value="NSFL1 COFACTOR P47"/>
    <property type="match status" value="1"/>
</dbReference>
<feature type="compositionally biased region" description="Low complexity" evidence="1">
    <location>
        <begin position="466"/>
        <end position="484"/>
    </location>
</feature>
<feature type="region of interest" description="Disordered" evidence="1">
    <location>
        <begin position="1240"/>
        <end position="1269"/>
    </location>
</feature>
<evidence type="ECO:0000313" key="5">
    <source>
        <dbReference type="Proteomes" id="UP000475862"/>
    </source>
</evidence>
<feature type="compositionally biased region" description="Low complexity" evidence="1">
    <location>
        <begin position="420"/>
        <end position="437"/>
    </location>
</feature>
<dbReference type="GO" id="GO:0061025">
    <property type="term" value="P:membrane fusion"/>
    <property type="evidence" value="ECO:0007669"/>
    <property type="project" value="TreeGrafter"/>
</dbReference>
<dbReference type="InterPro" id="IPR009060">
    <property type="entry name" value="UBA-like_sf"/>
</dbReference>
<dbReference type="Gene3D" id="3.30.420.210">
    <property type="entry name" value="SEP domain"/>
    <property type="match status" value="1"/>
</dbReference>
<dbReference type="Gene3D" id="3.10.20.90">
    <property type="entry name" value="Phosphatidylinositol 3-kinase Catalytic Subunit, Chain A, domain 1"/>
    <property type="match status" value="1"/>
</dbReference>
<feature type="compositionally biased region" description="Polar residues" evidence="1">
    <location>
        <begin position="1243"/>
        <end position="1254"/>
    </location>
</feature>
<name>A0A6G0TEN4_APHGL</name>
<comment type="caution">
    <text evidence="4">The sequence shown here is derived from an EMBL/GenBank/DDBJ whole genome shotgun (WGS) entry which is preliminary data.</text>
</comment>
<dbReference type="InterPro" id="IPR036241">
    <property type="entry name" value="NSFL1C_SEP_dom_sf"/>
</dbReference>
<dbReference type="EMBL" id="VYZN01000042">
    <property type="protein sequence ID" value="KAE9530651.1"/>
    <property type="molecule type" value="Genomic_DNA"/>
</dbReference>
<feature type="region of interest" description="Disordered" evidence="1">
    <location>
        <begin position="417"/>
        <end position="440"/>
    </location>
</feature>
<reference evidence="4 5" key="1">
    <citation type="submission" date="2019-08" db="EMBL/GenBank/DDBJ databases">
        <title>The genome of the soybean aphid Biotype 1, its phylome, world population structure and adaptation to the North American continent.</title>
        <authorList>
            <person name="Giordano R."/>
            <person name="Donthu R.K."/>
            <person name="Hernandez A.G."/>
            <person name="Wright C.L."/>
            <person name="Zimin A.V."/>
        </authorList>
    </citation>
    <scope>NUCLEOTIDE SEQUENCE [LARGE SCALE GENOMIC DNA]</scope>
    <source>
        <tissue evidence="4">Whole aphids</tissue>
    </source>
</reference>
<evidence type="ECO:0000256" key="1">
    <source>
        <dbReference type="SAM" id="MobiDB-lite"/>
    </source>
</evidence>
<evidence type="ECO:0000259" key="2">
    <source>
        <dbReference type="PROSITE" id="PS50033"/>
    </source>
</evidence>
<dbReference type="GO" id="GO:0043130">
    <property type="term" value="F:ubiquitin binding"/>
    <property type="evidence" value="ECO:0007669"/>
    <property type="project" value="TreeGrafter"/>
</dbReference>
<organism evidence="4 5">
    <name type="scientific">Aphis glycines</name>
    <name type="common">Soybean aphid</name>
    <dbReference type="NCBI Taxonomy" id="307491"/>
    <lineage>
        <taxon>Eukaryota</taxon>
        <taxon>Metazoa</taxon>
        <taxon>Ecdysozoa</taxon>
        <taxon>Arthropoda</taxon>
        <taxon>Hexapoda</taxon>
        <taxon>Insecta</taxon>
        <taxon>Pterygota</taxon>
        <taxon>Neoptera</taxon>
        <taxon>Paraneoptera</taxon>
        <taxon>Hemiptera</taxon>
        <taxon>Sternorrhyncha</taxon>
        <taxon>Aphidomorpha</taxon>
        <taxon>Aphidoidea</taxon>
        <taxon>Aphididae</taxon>
        <taxon>Aphidini</taxon>
        <taxon>Aphis</taxon>
        <taxon>Aphis</taxon>
    </lineage>
</organism>
<feature type="compositionally biased region" description="Polar residues" evidence="1">
    <location>
        <begin position="890"/>
        <end position="903"/>
    </location>
</feature>
<feature type="region of interest" description="Disordered" evidence="1">
    <location>
        <begin position="452"/>
        <end position="488"/>
    </location>
</feature>
<feature type="compositionally biased region" description="Low complexity" evidence="1">
    <location>
        <begin position="1715"/>
        <end position="1727"/>
    </location>
</feature>
<dbReference type="CDD" id="cd01770">
    <property type="entry name" value="UBX_UBXN2"/>
    <property type="match status" value="1"/>
</dbReference>
<feature type="compositionally biased region" description="Polar residues" evidence="1">
    <location>
        <begin position="452"/>
        <end position="465"/>
    </location>
</feature>
<dbReference type="Pfam" id="PF14555">
    <property type="entry name" value="UBA_4"/>
    <property type="match status" value="1"/>
</dbReference>
<dbReference type="SUPFAM" id="SSF102848">
    <property type="entry name" value="NSFL1 (p97 ATPase) cofactor p47, SEP domain"/>
    <property type="match status" value="1"/>
</dbReference>
<gene>
    <name evidence="4" type="ORF">AGLY_011113</name>
</gene>
<feature type="region of interest" description="Disordered" evidence="1">
    <location>
        <begin position="531"/>
        <end position="562"/>
    </location>
</feature>
<dbReference type="OrthoDB" id="641149at2759"/>
<dbReference type="Gene3D" id="1.10.8.10">
    <property type="entry name" value="DNA helicase RuvA subunit, C-terminal domain"/>
    <property type="match status" value="1"/>
</dbReference>
<feature type="compositionally biased region" description="Low complexity" evidence="1">
    <location>
        <begin position="553"/>
        <end position="562"/>
    </location>
</feature>
<dbReference type="PROSITE" id="PS50033">
    <property type="entry name" value="UBX"/>
    <property type="match status" value="1"/>
</dbReference>
<dbReference type="GO" id="GO:0005634">
    <property type="term" value="C:nucleus"/>
    <property type="evidence" value="ECO:0007669"/>
    <property type="project" value="TreeGrafter"/>
</dbReference>
<feature type="domain" description="UBX" evidence="2">
    <location>
        <begin position="1886"/>
        <end position="1963"/>
    </location>
</feature>
<dbReference type="PANTHER" id="PTHR23333">
    <property type="entry name" value="UBX DOMAIN CONTAINING PROTEIN"/>
    <property type="match status" value="1"/>
</dbReference>
<dbReference type="SMART" id="SM00166">
    <property type="entry name" value="UBX"/>
    <property type="match status" value="1"/>
</dbReference>
<evidence type="ECO:0000313" key="4">
    <source>
        <dbReference type="EMBL" id="KAE9530651.1"/>
    </source>
</evidence>
<protein>
    <submittedName>
        <fullName evidence="4">Uncharacterized protein</fullName>
    </submittedName>
</protein>
<dbReference type="GO" id="GO:0000045">
    <property type="term" value="P:autophagosome assembly"/>
    <property type="evidence" value="ECO:0007669"/>
    <property type="project" value="TreeGrafter"/>
</dbReference>
<evidence type="ECO:0000259" key="3">
    <source>
        <dbReference type="PROSITE" id="PS51399"/>
    </source>
</evidence>
<proteinExistence type="predicted"/>
<dbReference type="GO" id="GO:0007030">
    <property type="term" value="P:Golgi organization"/>
    <property type="evidence" value="ECO:0007669"/>
    <property type="project" value="TreeGrafter"/>
</dbReference>
<dbReference type="InterPro" id="IPR029071">
    <property type="entry name" value="Ubiquitin-like_domsf"/>
</dbReference>
<dbReference type="PROSITE" id="PS51399">
    <property type="entry name" value="SEP"/>
    <property type="match status" value="1"/>
</dbReference>
<dbReference type="Pfam" id="PF08059">
    <property type="entry name" value="SEP"/>
    <property type="match status" value="1"/>
</dbReference>